<protein>
    <submittedName>
        <fullName evidence="2">Type IV pilus minor pilin PilW</fullName>
    </submittedName>
</protein>
<keyword evidence="1" id="KW-0812">Transmembrane</keyword>
<accession>B5E8H6</accession>
<dbReference type="Proteomes" id="UP000008825">
    <property type="component" value="Chromosome"/>
</dbReference>
<evidence type="ECO:0000313" key="2">
    <source>
        <dbReference type="EMBL" id="ACH38561.1"/>
    </source>
</evidence>
<feature type="transmembrane region" description="Helical" evidence="1">
    <location>
        <begin position="12"/>
        <end position="34"/>
    </location>
</feature>
<dbReference type="InterPro" id="IPR012902">
    <property type="entry name" value="N_methyl_site"/>
</dbReference>
<dbReference type="STRING" id="404380.Gbem_1543"/>
<reference evidence="2 3" key="2">
    <citation type="journal article" date="2010" name="BMC Genomics">
        <title>The genome of Geobacter bemidjiensis, exemplar for the subsurface clade of Geobacter species that predominate in Fe(III)-reducing subsurface environments.</title>
        <authorList>
            <person name="Aklujkar M."/>
            <person name="Young N.D."/>
            <person name="Holmes D."/>
            <person name="Chavan M."/>
            <person name="Risso C."/>
            <person name="Kiss H.E."/>
            <person name="Han C.S."/>
            <person name="Land M.L."/>
            <person name="Lovley D.R."/>
        </authorList>
    </citation>
    <scope>NUCLEOTIDE SEQUENCE [LARGE SCALE GENOMIC DNA]</scope>
    <source>
        <strain evidence="3">ATCC BAA-1014 / DSM 16622 / JCM 12645 / Bem</strain>
    </source>
</reference>
<proteinExistence type="predicted"/>
<dbReference type="KEGG" id="gbm:Gbem_1543"/>
<gene>
    <name evidence="2" type="primary">pilW-1</name>
    <name evidence="2" type="ordered locus">Gbem_1543</name>
</gene>
<evidence type="ECO:0000256" key="1">
    <source>
        <dbReference type="SAM" id="Phobius"/>
    </source>
</evidence>
<keyword evidence="1" id="KW-0472">Membrane</keyword>
<keyword evidence="3" id="KW-1185">Reference proteome</keyword>
<organism evidence="2 3">
    <name type="scientific">Citrifermentans bemidjiense (strain ATCC BAA-1014 / DSM 16622 / JCM 12645 / Bem)</name>
    <name type="common">Geobacter bemidjiensis</name>
    <dbReference type="NCBI Taxonomy" id="404380"/>
    <lineage>
        <taxon>Bacteria</taxon>
        <taxon>Pseudomonadati</taxon>
        <taxon>Thermodesulfobacteriota</taxon>
        <taxon>Desulfuromonadia</taxon>
        <taxon>Geobacterales</taxon>
        <taxon>Geobacteraceae</taxon>
        <taxon>Citrifermentans</taxon>
    </lineage>
</organism>
<dbReference type="Pfam" id="PF07963">
    <property type="entry name" value="N_methyl"/>
    <property type="match status" value="1"/>
</dbReference>
<dbReference type="OrthoDB" id="5430888at2"/>
<dbReference type="HOGENOM" id="CLU_777836_0_0_7"/>
<dbReference type="eggNOG" id="COG4968">
    <property type="taxonomic scope" value="Bacteria"/>
</dbReference>
<evidence type="ECO:0000313" key="3">
    <source>
        <dbReference type="Proteomes" id="UP000008825"/>
    </source>
</evidence>
<name>B5E8H6_CITBB</name>
<dbReference type="NCBIfam" id="TIGR02532">
    <property type="entry name" value="IV_pilin_GFxxxE"/>
    <property type="match status" value="1"/>
</dbReference>
<dbReference type="RefSeq" id="WP_012529977.1">
    <property type="nucleotide sequence ID" value="NC_011146.1"/>
</dbReference>
<keyword evidence="1" id="KW-1133">Transmembrane helix</keyword>
<dbReference type="EMBL" id="CP001124">
    <property type="protein sequence ID" value="ACH38561.1"/>
    <property type="molecule type" value="Genomic_DNA"/>
</dbReference>
<reference evidence="2 3" key="1">
    <citation type="submission" date="2008-07" db="EMBL/GenBank/DDBJ databases">
        <title>Complete sequence of Geobacter bemidjiensis BEM.</title>
        <authorList>
            <consortium name="US DOE Joint Genome Institute"/>
            <person name="Lucas S."/>
            <person name="Copeland A."/>
            <person name="Lapidus A."/>
            <person name="Glavina del Rio T."/>
            <person name="Dalin E."/>
            <person name="Tice H."/>
            <person name="Bruce D."/>
            <person name="Goodwin L."/>
            <person name="Pitluck S."/>
            <person name="Kiss H."/>
            <person name="Brettin T."/>
            <person name="Detter J.C."/>
            <person name="Han C."/>
            <person name="Kuske C.R."/>
            <person name="Schmutz J."/>
            <person name="Larimer F."/>
            <person name="Land M."/>
            <person name="Hauser L."/>
            <person name="Kyrpides N."/>
            <person name="Lykidis A."/>
            <person name="Lovley D."/>
            <person name="Richardson P."/>
        </authorList>
    </citation>
    <scope>NUCLEOTIDE SEQUENCE [LARGE SCALE GENOMIC DNA]</scope>
    <source>
        <strain evidence="3">ATCC BAA-1014 / DSM 16622 / JCM 12645 / Bem</strain>
    </source>
</reference>
<sequence>MSKSRNSAHGYTMIELMVVMLIFSVVMALISVSFSRMVRGSGQLLKSAETDIGGLIGLELMRSDTESAGFGLYWSGPGGGVSAISYMEASDDLVLVNNCPGGCPNAKPSLFDDRTYATDRYIPRAYRVGNNVGYNGSDYVVLKGTTLGTNKVSRAWGYLNYSAGTVVTPPRDASGATFHPGDRAIVLKSGMSAGREVRELVIAGNQFYTSYADAFQKEFRPKEPGDNFLVYGIDEPGGSLRFPFNRTDYYIDRPGDISRTCAPGTGVLYKSVINQSGKKPEECPILDCVADMQVVLYTDSNGDGVVDYHPDGEELDAQDALKTRKQLKEIRVYILAQQGRRDDTYRYPVAEPERAILVGDPALKENPEESALGRIWTSSKMADIFGSIWRNYRWKLYTIVVQPKNL</sequence>
<dbReference type="AlphaFoldDB" id="B5E8H6"/>